<dbReference type="InterPro" id="IPR027417">
    <property type="entry name" value="P-loop_NTPase"/>
</dbReference>
<keyword evidence="5" id="KW-0963">Cytoplasm</keyword>
<reference evidence="8" key="2">
    <citation type="submission" date="2012-03" db="EMBL/GenBank/DDBJ databases">
        <title>Complete genome sequence of Flavobacterium indicum GPTSA100-9T, isolated from warm spring water.</title>
        <authorList>
            <person name="Barbier P."/>
            <person name="Houel A."/>
            <person name="Loux V."/>
            <person name="Poulain J."/>
            <person name="Bernardet J.-F."/>
            <person name="Touchon M."/>
            <person name="Duchaud E."/>
        </authorList>
    </citation>
    <scope>NUCLEOTIDE SEQUENCE [LARGE SCALE GENOMIC DNA]</scope>
    <source>
        <strain evidence="8">DSM 17447 / CIP 109464 / GPTSA100-9</strain>
    </source>
</reference>
<gene>
    <name evidence="5 7" type="primary">coaE</name>
    <name evidence="7" type="ordered locus">KQS_09355</name>
</gene>
<proteinExistence type="inferred from homology"/>
<dbReference type="Proteomes" id="UP000007599">
    <property type="component" value="Chromosome I"/>
</dbReference>
<sequence length="195" mass="22474">MTKIIGLTGGIGSGKTTVANFFKEKGVPVYIADDEAKKIMDYNEVIAEVQQLFEEKVIDNFGKLDRKKISQIVFHNKEKLNALNALIHPKVKAHFNTWLEKHASFSFVIKEVAILFETNGHLYCDATILVTAPIEIRVERVMKRDHKTREEVLQVINNQMPEEEKIKLATYVVENEKLEKTHKQVEIILQKLKFL</sequence>
<keyword evidence="5 7" id="KW-0418">Kinase</keyword>
<evidence type="ECO:0000313" key="7">
    <source>
        <dbReference type="EMBL" id="CCG53805.1"/>
    </source>
</evidence>
<dbReference type="PANTHER" id="PTHR10695">
    <property type="entry name" value="DEPHOSPHO-COA KINASE-RELATED"/>
    <property type="match status" value="1"/>
</dbReference>
<dbReference type="HAMAP" id="MF_00376">
    <property type="entry name" value="Dephospho_CoA_kinase"/>
    <property type="match status" value="1"/>
</dbReference>
<accession>H8XUM7</accession>
<dbReference type="AlphaFoldDB" id="H8XUM7"/>
<dbReference type="PANTHER" id="PTHR10695:SF46">
    <property type="entry name" value="BIFUNCTIONAL COENZYME A SYNTHASE-RELATED"/>
    <property type="match status" value="1"/>
</dbReference>
<dbReference type="STRING" id="1094466.KQS_09355"/>
<evidence type="ECO:0000256" key="6">
    <source>
        <dbReference type="NCBIfam" id="TIGR00152"/>
    </source>
</evidence>
<dbReference type="GO" id="GO:0004140">
    <property type="term" value="F:dephospho-CoA kinase activity"/>
    <property type="evidence" value="ECO:0007669"/>
    <property type="project" value="UniProtKB-UniRule"/>
</dbReference>
<evidence type="ECO:0000256" key="3">
    <source>
        <dbReference type="ARBA" id="ARBA00022840"/>
    </source>
</evidence>
<keyword evidence="4 5" id="KW-0173">Coenzyme A biosynthesis</keyword>
<comment type="pathway">
    <text evidence="5">Cofactor biosynthesis; coenzyme A biosynthesis; CoA from (R)-pantothenate: step 5/5.</text>
</comment>
<dbReference type="Gene3D" id="3.40.50.300">
    <property type="entry name" value="P-loop containing nucleotide triphosphate hydrolases"/>
    <property type="match status" value="1"/>
</dbReference>
<evidence type="ECO:0000313" key="8">
    <source>
        <dbReference type="Proteomes" id="UP000007599"/>
    </source>
</evidence>
<comment type="function">
    <text evidence="5">Catalyzes the phosphorylation of the 3'-hydroxyl group of dephosphocoenzyme A to form coenzyme A.</text>
</comment>
<keyword evidence="8" id="KW-1185">Reference proteome</keyword>
<dbReference type="PATRIC" id="fig|1094466.5.peg.1838"/>
<keyword evidence="2 5" id="KW-0547">Nucleotide-binding</keyword>
<comment type="catalytic activity">
    <reaction evidence="5">
        <text>3'-dephospho-CoA + ATP = ADP + CoA + H(+)</text>
        <dbReference type="Rhea" id="RHEA:18245"/>
        <dbReference type="ChEBI" id="CHEBI:15378"/>
        <dbReference type="ChEBI" id="CHEBI:30616"/>
        <dbReference type="ChEBI" id="CHEBI:57287"/>
        <dbReference type="ChEBI" id="CHEBI:57328"/>
        <dbReference type="ChEBI" id="CHEBI:456216"/>
        <dbReference type="EC" id="2.7.1.24"/>
    </reaction>
</comment>
<evidence type="ECO:0000256" key="2">
    <source>
        <dbReference type="ARBA" id="ARBA00022741"/>
    </source>
</evidence>
<dbReference type="Pfam" id="PF01121">
    <property type="entry name" value="CoaE"/>
    <property type="match status" value="1"/>
</dbReference>
<comment type="similarity">
    <text evidence="1 5">Belongs to the CoaE family.</text>
</comment>
<feature type="binding site" evidence="5">
    <location>
        <begin position="12"/>
        <end position="17"/>
    </location>
    <ligand>
        <name>ATP</name>
        <dbReference type="ChEBI" id="CHEBI:30616"/>
    </ligand>
</feature>
<organism evidence="7 8">
    <name type="scientific">Flavobacterium indicum (strain DSM 17447 / CIP 109464 / GPTSA100-9)</name>
    <dbReference type="NCBI Taxonomy" id="1094466"/>
    <lineage>
        <taxon>Bacteria</taxon>
        <taxon>Pseudomonadati</taxon>
        <taxon>Bacteroidota</taxon>
        <taxon>Flavobacteriia</taxon>
        <taxon>Flavobacteriales</taxon>
        <taxon>Flavobacteriaceae</taxon>
        <taxon>Flavobacterium</taxon>
    </lineage>
</organism>
<dbReference type="HOGENOM" id="CLU_057180_3_1_10"/>
<dbReference type="UniPathway" id="UPA00241">
    <property type="reaction ID" value="UER00356"/>
</dbReference>
<protein>
    <recommendedName>
        <fullName evidence="5 6">Dephospho-CoA kinase</fullName>
        <ecNumber evidence="5 6">2.7.1.24</ecNumber>
    </recommendedName>
    <alternativeName>
        <fullName evidence="5">Dephosphocoenzyme A kinase</fullName>
    </alternativeName>
</protein>
<evidence type="ECO:0000256" key="4">
    <source>
        <dbReference type="ARBA" id="ARBA00022993"/>
    </source>
</evidence>
<evidence type="ECO:0000256" key="5">
    <source>
        <dbReference type="HAMAP-Rule" id="MF_00376"/>
    </source>
</evidence>
<dbReference type="OrthoDB" id="9812943at2"/>
<dbReference type="NCBIfam" id="TIGR00152">
    <property type="entry name" value="dephospho-CoA kinase"/>
    <property type="match status" value="1"/>
</dbReference>
<dbReference type="KEGG" id="fin:KQS_09355"/>
<name>H8XUM7_FLAIG</name>
<keyword evidence="5 7" id="KW-0808">Transferase</keyword>
<dbReference type="CDD" id="cd02022">
    <property type="entry name" value="DPCK"/>
    <property type="match status" value="1"/>
</dbReference>
<dbReference type="EC" id="2.7.1.24" evidence="5 6"/>
<keyword evidence="3 5" id="KW-0067">ATP-binding</keyword>
<dbReference type="GO" id="GO:0005524">
    <property type="term" value="F:ATP binding"/>
    <property type="evidence" value="ECO:0007669"/>
    <property type="project" value="UniProtKB-UniRule"/>
</dbReference>
<dbReference type="PROSITE" id="PS51219">
    <property type="entry name" value="DPCK"/>
    <property type="match status" value="1"/>
</dbReference>
<dbReference type="GO" id="GO:0015937">
    <property type="term" value="P:coenzyme A biosynthetic process"/>
    <property type="evidence" value="ECO:0007669"/>
    <property type="project" value="UniProtKB-UniRule"/>
</dbReference>
<dbReference type="eggNOG" id="COG0237">
    <property type="taxonomic scope" value="Bacteria"/>
</dbReference>
<dbReference type="GO" id="GO:0005737">
    <property type="term" value="C:cytoplasm"/>
    <property type="evidence" value="ECO:0007669"/>
    <property type="project" value="UniProtKB-SubCell"/>
</dbReference>
<dbReference type="RefSeq" id="WP_014388924.1">
    <property type="nucleotide sequence ID" value="NC_017025.1"/>
</dbReference>
<dbReference type="SUPFAM" id="SSF52540">
    <property type="entry name" value="P-loop containing nucleoside triphosphate hydrolases"/>
    <property type="match status" value="1"/>
</dbReference>
<evidence type="ECO:0000256" key="1">
    <source>
        <dbReference type="ARBA" id="ARBA00009018"/>
    </source>
</evidence>
<reference evidence="7 8" key="1">
    <citation type="journal article" date="2012" name="J. Bacteriol.">
        <title>Complete Genome Sequence of Flavobacterium indicum GPSTA100-9T, Isolated from Warm Spring Water.</title>
        <authorList>
            <person name="Barbier P."/>
            <person name="Houel A."/>
            <person name="Loux V."/>
            <person name="Poulain J."/>
            <person name="Bernardet J.F."/>
            <person name="Touchon M."/>
            <person name="Duchaud E."/>
        </authorList>
    </citation>
    <scope>NUCLEOTIDE SEQUENCE [LARGE SCALE GENOMIC DNA]</scope>
    <source>
        <strain evidence="8">DSM 17447 / CIP 109464 / GPTSA100-9</strain>
    </source>
</reference>
<dbReference type="EMBL" id="HE774682">
    <property type="protein sequence ID" value="CCG53805.1"/>
    <property type="molecule type" value="Genomic_DNA"/>
</dbReference>
<dbReference type="InterPro" id="IPR001977">
    <property type="entry name" value="Depp_CoAkinase"/>
</dbReference>
<comment type="subcellular location">
    <subcellularLocation>
        <location evidence="5">Cytoplasm</location>
    </subcellularLocation>
</comment>